<protein>
    <recommendedName>
        <fullName evidence="4">SH3 domain-containing protein</fullName>
    </recommendedName>
</protein>
<evidence type="ECO:0000259" key="4">
    <source>
        <dbReference type="PROSITE" id="PS50002"/>
    </source>
</evidence>
<feature type="compositionally biased region" description="Basic and acidic residues" evidence="3">
    <location>
        <begin position="125"/>
        <end position="161"/>
    </location>
</feature>
<evidence type="ECO:0000256" key="3">
    <source>
        <dbReference type="SAM" id="MobiDB-lite"/>
    </source>
</evidence>
<dbReference type="EMBL" id="HACG01028485">
    <property type="protein sequence ID" value="CEK75350.1"/>
    <property type="molecule type" value="Transcribed_RNA"/>
</dbReference>
<evidence type="ECO:0000313" key="5">
    <source>
        <dbReference type="EMBL" id="CEK75350.1"/>
    </source>
</evidence>
<proteinExistence type="predicted"/>
<feature type="region of interest" description="Disordered" evidence="3">
    <location>
        <begin position="125"/>
        <end position="227"/>
    </location>
</feature>
<feature type="compositionally biased region" description="Low complexity" evidence="3">
    <location>
        <begin position="165"/>
        <end position="178"/>
    </location>
</feature>
<feature type="compositionally biased region" description="Polar residues" evidence="3">
    <location>
        <begin position="179"/>
        <end position="188"/>
    </location>
</feature>
<dbReference type="Gene3D" id="2.30.30.40">
    <property type="entry name" value="SH3 Domains"/>
    <property type="match status" value="1"/>
</dbReference>
<dbReference type="SUPFAM" id="SSF50044">
    <property type="entry name" value="SH3-domain"/>
    <property type="match status" value="1"/>
</dbReference>
<organism evidence="5">
    <name type="scientific">Arion vulgaris</name>
    <dbReference type="NCBI Taxonomy" id="1028688"/>
    <lineage>
        <taxon>Eukaryota</taxon>
        <taxon>Metazoa</taxon>
        <taxon>Spiralia</taxon>
        <taxon>Lophotrochozoa</taxon>
        <taxon>Mollusca</taxon>
        <taxon>Gastropoda</taxon>
        <taxon>Heterobranchia</taxon>
        <taxon>Euthyneura</taxon>
        <taxon>Panpulmonata</taxon>
        <taxon>Eupulmonata</taxon>
        <taxon>Stylommatophora</taxon>
        <taxon>Helicina</taxon>
        <taxon>Arionoidea</taxon>
        <taxon>Arionidae</taxon>
        <taxon>Arion</taxon>
    </lineage>
</organism>
<keyword evidence="1 2" id="KW-0728">SH3 domain</keyword>
<dbReference type="PROSITE" id="PS50002">
    <property type="entry name" value="SH3"/>
    <property type="match status" value="1"/>
</dbReference>
<dbReference type="AlphaFoldDB" id="A0A0B7A5U6"/>
<feature type="region of interest" description="Disordered" evidence="3">
    <location>
        <begin position="100"/>
        <end position="119"/>
    </location>
</feature>
<feature type="compositionally biased region" description="Polar residues" evidence="3">
    <location>
        <begin position="108"/>
        <end position="119"/>
    </location>
</feature>
<gene>
    <name evidence="5" type="primary">ORF95105</name>
</gene>
<reference evidence="5" key="1">
    <citation type="submission" date="2014-12" db="EMBL/GenBank/DDBJ databases">
        <title>Insight into the proteome of Arion vulgaris.</title>
        <authorList>
            <person name="Aradska J."/>
            <person name="Bulat T."/>
            <person name="Smidak R."/>
            <person name="Sarate P."/>
            <person name="Gangsoo J."/>
            <person name="Sialana F."/>
            <person name="Bilban M."/>
            <person name="Lubec G."/>
        </authorList>
    </citation>
    <scope>NUCLEOTIDE SEQUENCE</scope>
    <source>
        <tissue evidence="5">Skin</tissue>
    </source>
</reference>
<accession>A0A0B7A5U6</accession>
<dbReference type="Pfam" id="PF07653">
    <property type="entry name" value="SH3_2"/>
    <property type="match status" value="1"/>
</dbReference>
<name>A0A0B7A5U6_9EUPU</name>
<dbReference type="InterPro" id="IPR001452">
    <property type="entry name" value="SH3_domain"/>
</dbReference>
<feature type="domain" description="SH3" evidence="4">
    <location>
        <begin position="1"/>
        <end position="38"/>
    </location>
</feature>
<feature type="non-terminal residue" evidence="5">
    <location>
        <position position="1"/>
    </location>
</feature>
<evidence type="ECO:0000256" key="1">
    <source>
        <dbReference type="ARBA" id="ARBA00022443"/>
    </source>
</evidence>
<sequence length="250" mass="27577">EPGQTVTVLQTLANGWWFAIDEKRCGWFPGSYVEMITDNSILEQSSKSDYPLNKSCISTESQQIIENDIAAQTTENEAHTEHRSVTDNSELTACEEKNYENEAGIKETVSTPEPSKVSLTMSSITEHEMSGKNDNVEPKTSSDTKSKETLIPHRRAPDRPDIVQPVSTPTNPVSSNSSLTRKSAQNDNKLGKSLRPARPAPPPPKRKNSKVRKDSVPGTEVNKAQTAVAKKTILLIKGKRPNCKKCFEVS</sequence>
<evidence type="ECO:0000256" key="2">
    <source>
        <dbReference type="PROSITE-ProRule" id="PRU00192"/>
    </source>
</evidence>
<dbReference type="InterPro" id="IPR036028">
    <property type="entry name" value="SH3-like_dom_sf"/>
</dbReference>